<gene>
    <name evidence="1" type="ORF">BW247_05505</name>
</gene>
<dbReference type="RefSeq" id="WP_076836273.1">
    <property type="nucleotide sequence ID" value="NZ_CP019434.1"/>
</dbReference>
<reference evidence="1 2" key="1">
    <citation type="submission" date="2017-01" db="EMBL/GenBank/DDBJ databases">
        <title>Draft sequence of Acidihalobacter ferrooxidans strain DSM 14175 (strain V8).</title>
        <authorList>
            <person name="Khaleque H.N."/>
            <person name="Ramsay J.P."/>
            <person name="Murphy R.J.T."/>
            <person name="Kaksonen A.H."/>
            <person name="Boxall N.J."/>
            <person name="Watkin E.L.J."/>
        </authorList>
    </citation>
    <scope>NUCLEOTIDE SEQUENCE [LARGE SCALE GENOMIC DNA]</scope>
    <source>
        <strain evidence="1 2">V8</strain>
    </source>
</reference>
<evidence type="ECO:0000313" key="1">
    <source>
        <dbReference type="EMBL" id="APZ42620.1"/>
    </source>
</evidence>
<dbReference type="AlphaFoldDB" id="A0A1P8UFL6"/>
<evidence type="ECO:0000313" key="2">
    <source>
        <dbReference type="Proteomes" id="UP000243807"/>
    </source>
</evidence>
<protein>
    <submittedName>
        <fullName evidence="1">Uncharacterized protein</fullName>
    </submittedName>
</protein>
<dbReference type="Proteomes" id="UP000243807">
    <property type="component" value="Chromosome"/>
</dbReference>
<name>A0A1P8UFL6_9GAMM</name>
<proteinExistence type="predicted"/>
<accession>A0A1P8UFL6</accession>
<organism evidence="1 2">
    <name type="scientific">Acidihalobacter ferrooxydans</name>
    <dbReference type="NCBI Taxonomy" id="1765967"/>
    <lineage>
        <taxon>Bacteria</taxon>
        <taxon>Pseudomonadati</taxon>
        <taxon>Pseudomonadota</taxon>
        <taxon>Gammaproteobacteria</taxon>
        <taxon>Chromatiales</taxon>
        <taxon>Ectothiorhodospiraceae</taxon>
        <taxon>Acidihalobacter</taxon>
    </lineage>
</organism>
<sequence length="176" mass="20529">MAESANHIVLTPSTDELIDRISKATGENKEWSLRLAVGIYFFERYNEDDMDEEEFVFFKDLKASQQSGFDFDSHLARTEIKSELRTAHQNNQVISVDEMLAFIRNFTQESKDWILSTAVGTYYYDYQQPLDSITEKNAYFQALNAKRITPLILREQEQRAVKEGRKTLLRLLESNV</sequence>
<dbReference type="STRING" id="1765967.BW247_05505"/>
<keyword evidence="2" id="KW-1185">Reference proteome</keyword>
<dbReference type="EMBL" id="CP019434">
    <property type="protein sequence ID" value="APZ42620.1"/>
    <property type="molecule type" value="Genomic_DNA"/>
</dbReference>
<dbReference type="KEGG" id="afy:BW247_05505"/>